<dbReference type="NCBIfam" id="TIGR04149">
    <property type="entry name" value="GG_sam_targ_CFB"/>
    <property type="match status" value="1"/>
</dbReference>
<gene>
    <name evidence="1" type="ORF">D7V78_02460</name>
    <name evidence="2" type="ORF">E5342_04015</name>
</gene>
<organism evidence="1 3">
    <name type="scientific">Parabacteroides distasonis</name>
    <dbReference type="NCBI Taxonomy" id="823"/>
    <lineage>
        <taxon>Bacteria</taxon>
        <taxon>Pseudomonadati</taxon>
        <taxon>Bacteroidota</taxon>
        <taxon>Bacteroidia</taxon>
        <taxon>Bacteroidales</taxon>
        <taxon>Tannerellaceae</taxon>
        <taxon>Parabacteroides</taxon>
    </lineage>
</organism>
<sequence length="53" mass="6045">MKQVKKLKLSELSKKELNERQLKELKGGDYCRDKCGTSSPTIGSAYGEWTAYF</sequence>
<dbReference type="EMBL" id="SRYM01000007">
    <property type="protein sequence ID" value="TGY61214.1"/>
    <property type="molecule type" value="Genomic_DNA"/>
</dbReference>
<dbReference type="EMBL" id="RAYI01000002">
    <property type="protein sequence ID" value="RLT74896.1"/>
    <property type="molecule type" value="Genomic_DNA"/>
</dbReference>
<comment type="caution">
    <text evidence="1">The sequence shown here is derived from an EMBL/GenBank/DDBJ whole genome shotgun (WGS) entry which is preliminary data.</text>
</comment>
<proteinExistence type="predicted"/>
<dbReference type="AlphaFoldDB" id="A0A3L7ZSU7"/>
<evidence type="ECO:0000313" key="4">
    <source>
        <dbReference type="Proteomes" id="UP000310032"/>
    </source>
</evidence>
<accession>A0A3L7ZSU7</accession>
<evidence type="ECO:0000313" key="3">
    <source>
        <dbReference type="Proteomes" id="UP000278164"/>
    </source>
</evidence>
<evidence type="ECO:0000313" key="1">
    <source>
        <dbReference type="EMBL" id="RLT74896.1"/>
    </source>
</evidence>
<name>A0A3L7ZSU7_PARDI</name>
<dbReference type="RefSeq" id="WP_121734850.1">
    <property type="nucleotide sequence ID" value="NZ_QXXG01000006.1"/>
</dbReference>
<reference evidence="1 3" key="1">
    <citation type="submission" date="2018-09" db="EMBL/GenBank/DDBJ databases">
        <title>Murine metabolic-syndrome-specific gut microbial biobank.</title>
        <authorList>
            <person name="Liu C."/>
        </authorList>
    </citation>
    <scope>NUCLEOTIDE SEQUENCE [LARGE SCALE GENOMIC DNA]</scope>
    <source>
        <strain evidence="1 3">8-P5</strain>
    </source>
</reference>
<dbReference type="Proteomes" id="UP000310032">
    <property type="component" value="Unassembled WGS sequence"/>
</dbReference>
<dbReference type="Proteomes" id="UP000278164">
    <property type="component" value="Unassembled WGS sequence"/>
</dbReference>
<dbReference type="InterPro" id="IPR026408">
    <property type="entry name" value="GG_sam_targ_CFB"/>
</dbReference>
<reference evidence="2 4" key="2">
    <citation type="submission" date="2019-04" db="EMBL/GenBank/DDBJ databases">
        <title>Microbes associate with the intestines of laboratory mice.</title>
        <authorList>
            <person name="Navarre W."/>
            <person name="Wong E."/>
            <person name="Huang K."/>
            <person name="Tropini C."/>
            <person name="Ng K."/>
            <person name="Yu B."/>
        </authorList>
    </citation>
    <scope>NUCLEOTIDE SEQUENCE [LARGE SCALE GENOMIC DNA]</scope>
    <source>
        <strain evidence="2 4">NM39_I3</strain>
    </source>
</reference>
<protein>
    <submittedName>
        <fullName evidence="1">RSAM-modified peptide</fullName>
    </submittedName>
</protein>
<evidence type="ECO:0000313" key="2">
    <source>
        <dbReference type="EMBL" id="TGY61214.1"/>
    </source>
</evidence>